<dbReference type="GeneID" id="110785497"/>
<keyword evidence="1" id="KW-0812">Transmembrane</keyword>
<dbReference type="RefSeq" id="XP_021845635.1">
    <property type="nucleotide sequence ID" value="XM_021989943.2"/>
</dbReference>
<feature type="transmembrane region" description="Helical" evidence="1">
    <location>
        <begin position="109"/>
        <end position="133"/>
    </location>
</feature>
<dbReference type="PANTHER" id="PTHR33430">
    <property type="entry name" value="MATERNAL EFFECT EMBRYO ARREST PROTEIN"/>
    <property type="match status" value="1"/>
</dbReference>
<name>A0A9R0JSM7_SPIOL</name>
<reference evidence="2" key="1">
    <citation type="journal article" date="2021" name="Nat. Commun.">
        <title>Genomic analyses provide insights into spinach domestication and the genetic basis of agronomic traits.</title>
        <authorList>
            <person name="Cai X."/>
            <person name="Sun X."/>
            <person name="Xu C."/>
            <person name="Sun H."/>
            <person name="Wang X."/>
            <person name="Ge C."/>
            <person name="Zhang Z."/>
            <person name="Wang Q."/>
            <person name="Fei Z."/>
            <person name="Jiao C."/>
            <person name="Wang Q."/>
        </authorList>
    </citation>
    <scope>NUCLEOTIDE SEQUENCE [LARGE SCALE GENOMIC DNA]</scope>
    <source>
        <strain evidence="2">cv. Varoflay</strain>
    </source>
</reference>
<evidence type="ECO:0000313" key="3">
    <source>
        <dbReference type="RefSeq" id="XP_021845635.1"/>
    </source>
</evidence>
<evidence type="ECO:0000313" key="2">
    <source>
        <dbReference type="Proteomes" id="UP000813463"/>
    </source>
</evidence>
<organism evidence="2 3">
    <name type="scientific">Spinacia oleracea</name>
    <name type="common">Spinach</name>
    <dbReference type="NCBI Taxonomy" id="3562"/>
    <lineage>
        <taxon>Eukaryota</taxon>
        <taxon>Viridiplantae</taxon>
        <taxon>Streptophyta</taxon>
        <taxon>Embryophyta</taxon>
        <taxon>Tracheophyta</taxon>
        <taxon>Spermatophyta</taxon>
        <taxon>Magnoliopsida</taxon>
        <taxon>eudicotyledons</taxon>
        <taxon>Gunneridae</taxon>
        <taxon>Pentapetalae</taxon>
        <taxon>Caryophyllales</taxon>
        <taxon>Chenopodiaceae</taxon>
        <taxon>Chenopodioideae</taxon>
        <taxon>Anserineae</taxon>
        <taxon>Spinacia</taxon>
    </lineage>
</organism>
<evidence type="ECO:0008006" key="4">
    <source>
        <dbReference type="Google" id="ProtNLM"/>
    </source>
</evidence>
<feature type="transmembrane region" description="Helical" evidence="1">
    <location>
        <begin position="67"/>
        <end position="88"/>
    </location>
</feature>
<accession>A0A9R0JSM7</accession>
<proteinExistence type="predicted"/>
<dbReference type="PANTHER" id="PTHR33430:SF7">
    <property type="entry name" value="OS07G0240400 PROTEIN"/>
    <property type="match status" value="1"/>
</dbReference>
<evidence type="ECO:0000256" key="1">
    <source>
        <dbReference type="SAM" id="Phobius"/>
    </source>
</evidence>
<keyword evidence="1" id="KW-0472">Membrane</keyword>
<gene>
    <name evidence="3" type="primary">LOC110785497</name>
</gene>
<feature type="transmembrane region" description="Helical" evidence="1">
    <location>
        <begin position="153"/>
        <end position="176"/>
    </location>
</feature>
<dbReference type="OrthoDB" id="666653at2759"/>
<dbReference type="AlphaFoldDB" id="A0A9R0JSM7"/>
<reference evidence="3" key="2">
    <citation type="submission" date="2025-08" db="UniProtKB">
        <authorList>
            <consortium name="RefSeq"/>
        </authorList>
    </citation>
    <scope>IDENTIFICATION</scope>
    <source>
        <tissue evidence="3">Leaf</tissue>
    </source>
</reference>
<keyword evidence="1" id="KW-1133">Transmembrane helix</keyword>
<sequence>MSNHQSYLQKPLGTSIHITALDGIIHVNSIFTLAVFIGLSWNPNDPSNTLITDPSCTSFNTSIAENIVAFHVYSFSSFLFSSLVALGLKQAFRISAHHDSHWAFIHTSGLRVGMLVSAIGSVSGCAFLMLALINVAQIKLGSLSCGSSHTYAAVVPLVILVPSALLIYIGFVLYAFTR</sequence>
<feature type="transmembrane region" description="Helical" evidence="1">
    <location>
        <begin position="20"/>
        <end position="41"/>
    </location>
</feature>
<protein>
    <recommendedName>
        <fullName evidence="4">Maternal effect embryo arrest 60</fullName>
    </recommendedName>
</protein>
<keyword evidence="2" id="KW-1185">Reference proteome</keyword>
<dbReference type="KEGG" id="soe:110785497"/>
<dbReference type="Proteomes" id="UP000813463">
    <property type="component" value="Chromosome 1"/>
</dbReference>